<dbReference type="Gene3D" id="1.20.120.1880">
    <property type="entry name" value="Nucleoporin, helical C-terminal domain"/>
    <property type="match status" value="1"/>
</dbReference>
<keyword evidence="9" id="KW-1185">Reference proteome</keyword>
<feature type="compositionally biased region" description="Low complexity" evidence="5">
    <location>
        <begin position="997"/>
        <end position="1010"/>
    </location>
</feature>
<evidence type="ECO:0000256" key="3">
    <source>
        <dbReference type="ARBA" id="ARBA00022448"/>
    </source>
</evidence>
<dbReference type="Gene3D" id="1.25.40.450">
    <property type="entry name" value="Nucleoporin, helical domain, N-terminal subdomain"/>
    <property type="match status" value="1"/>
</dbReference>
<evidence type="ECO:0008006" key="10">
    <source>
        <dbReference type="Google" id="ProtNLM"/>
    </source>
</evidence>
<dbReference type="PANTHER" id="PTHR10350:SF6">
    <property type="entry name" value="NUCLEAR PORE COMPLEX PROTEIN NUP155"/>
    <property type="match status" value="1"/>
</dbReference>
<organism evidence="8 9">
    <name type="scientific">Clavelina lepadiformis</name>
    <name type="common">Light-bulb sea squirt</name>
    <name type="synonym">Ascidia lepadiformis</name>
    <dbReference type="NCBI Taxonomy" id="159417"/>
    <lineage>
        <taxon>Eukaryota</taxon>
        <taxon>Metazoa</taxon>
        <taxon>Chordata</taxon>
        <taxon>Tunicata</taxon>
        <taxon>Ascidiacea</taxon>
        <taxon>Aplousobranchia</taxon>
        <taxon>Clavelinidae</taxon>
        <taxon>Clavelina</taxon>
    </lineage>
</organism>
<dbReference type="Gene3D" id="1.20.58.1780">
    <property type="match status" value="1"/>
</dbReference>
<dbReference type="InterPro" id="IPR007187">
    <property type="entry name" value="Nucleoporin_Nup133/Nup155_C"/>
</dbReference>
<proteinExistence type="inferred from homology"/>
<evidence type="ECO:0000256" key="5">
    <source>
        <dbReference type="SAM" id="MobiDB-lite"/>
    </source>
</evidence>
<dbReference type="InterPro" id="IPR036322">
    <property type="entry name" value="WD40_repeat_dom_sf"/>
</dbReference>
<comment type="similarity">
    <text evidence="2">Belongs to the non-repetitive/WGA-negative nucleoporin family.</text>
</comment>
<dbReference type="Gene3D" id="1.25.40.440">
    <property type="entry name" value="Nucleoporin, helical domain, central subdomain"/>
    <property type="match status" value="1"/>
</dbReference>
<evidence type="ECO:0000256" key="2">
    <source>
        <dbReference type="ARBA" id="ARBA00007373"/>
    </source>
</evidence>
<name>A0ABP0GQ89_CLALP</name>
<dbReference type="InterPro" id="IPR042538">
    <property type="entry name" value="Nucleoporin_Nup155_C_3"/>
</dbReference>
<comment type="subcellular location">
    <subcellularLocation>
        <location evidence="1">Nucleus</location>
    </subcellularLocation>
</comment>
<feature type="domain" description="Nucleoporin Nup133/Nup155-like C-terminal" evidence="6">
    <location>
        <begin position="657"/>
        <end position="1349"/>
    </location>
</feature>
<feature type="region of interest" description="Disordered" evidence="5">
    <location>
        <begin position="621"/>
        <end position="643"/>
    </location>
</feature>
<keyword evidence="3" id="KW-0813">Transport</keyword>
<gene>
    <name evidence="8" type="ORF">CVLEPA_LOCUS26486</name>
</gene>
<dbReference type="Pfam" id="PF08801">
    <property type="entry name" value="Nucleoporin_N"/>
    <property type="match status" value="1"/>
</dbReference>
<feature type="region of interest" description="Disordered" evidence="5">
    <location>
        <begin position="978"/>
        <end position="1011"/>
    </location>
</feature>
<dbReference type="InterPro" id="IPR042537">
    <property type="entry name" value="Nucleoporin_Nup155_C_2"/>
</dbReference>
<dbReference type="InterPro" id="IPR042533">
    <property type="entry name" value="Nucleoporin_Nup155_C_1"/>
</dbReference>
<evidence type="ECO:0000313" key="9">
    <source>
        <dbReference type="Proteomes" id="UP001642483"/>
    </source>
</evidence>
<evidence type="ECO:0000259" key="6">
    <source>
        <dbReference type="Pfam" id="PF03177"/>
    </source>
</evidence>
<dbReference type="Pfam" id="PF03177">
    <property type="entry name" value="Nucleoporin_C"/>
    <property type="match status" value="1"/>
</dbReference>
<reference evidence="8 9" key="1">
    <citation type="submission" date="2024-02" db="EMBL/GenBank/DDBJ databases">
        <authorList>
            <person name="Daric V."/>
            <person name="Darras S."/>
        </authorList>
    </citation>
    <scope>NUCLEOTIDE SEQUENCE [LARGE SCALE GENOMIC DNA]</scope>
</reference>
<evidence type="ECO:0000259" key="7">
    <source>
        <dbReference type="Pfam" id="PF08801"/>
    </source>
</evidence>
<accession>A0ABP0GQ89</accession>
<dbReference type="Proteomes" id="UP001642483">
    <property type="component" value="Unassembled WGS sequence"/>
</dbReference>
<dbReference type="EMBL" id="CAWYQH010000130">
    <property type="protein sequence ID" value="CAK8693168.1"/>
    <property type="molecule type" value="Genomic_DNA"/>
</dbReference>
<evidence type="ECO:0000256" key="4">
    <source>
        <dbReference type="ARBA" id="ARBA00023242"/>
    </source>
</evidence>
<dbReference type="InterPro" id="IPR004870">
    <property type="entry name" value="Nucleoporin_Nup155"/>
</dbReference>
<comment type="caution">
    <text evidence="8">The sequence shown here is derived from an EMBL/GenBank/DDBJ whole genome shotgun (WGS) entry which is preliminary data.</text>
</comment>
<keyword evidence="4" id="KW-0539">Nucleus</keyword>
<evidence type="ECO:0000313" key="8">
    <source>
        <dbReference type="EMBL" id="CAK8693168.1"/>
    </source>
</evidence>
<dbReference type="SUPFAM" id="SSF50978">
    <property type="entry name" value="WD40 repeat-like"/>
    <property type="match status" value="1"/>
</dbReference>
<feature type="domain" description="Nucleoporin Nup133/Nup155-like N-terminal" evidence="7">
    <location>
        <begin position="75"/>
        <end position="493"/>
    </location>
</feature>
<dbReference type="InterPro" id="IPR014908">
    <property type="entry name" value="Nucleoporin_Nup133/Nup155_N"/>
</dbReference>
<protein>
    <recommendedName>
        <fullName evidence="10">Nuclear pore complex protein Nup155</fullName>
    </recommendedName>
</protein>
<sequence>MAIEMDSSNLSPSSQACSGLQDVVAVINKLLLHDRESIDLSAQLGVTSMYSGVCSGLKSEDYPSSDVIEPPLITDVRRVPLPPELVEQFAHMQCNCIIGVFPEIGRAWLTVDSDIFVWRYADGDDLAYFDGLSETILSVALVQPKQGIFRDHIKYLLVLTTPLDVVILGVSFAGDDVNNEMHLLPDPLFSLSSDGVYLLHTVGTDNGRIFTGGKDGCLYEVTYQASGGWFSRKCNKINHSRSRFSFLLPSVVSVWLNEEDSICQLTVDDTRNILYSRSEKGTITVYDLGSDGQSVGCVAQLRLPSIQRRARDIASGVEPSNFNELVYITPITLRESRYLHLVAVTQSGVRLYFMTCQAATGDVVKLRPTGIHLVHVRLPPGFTGSSIHRPMSVHSAHYNTGTLLLASSSGDDGILWCINRDMYAFDKMLRESQCNFGLDGRAWVIAEVATPFSPLTAAVLPAGSTAGLPPNPPIHVVQHIQRPSEYVIISSQGCHMFNKLRPVDQLRHLLESTSDVESQSVENFFKLYKDGEAGCCCIILAMSAVPTDFHIAERATAAFTHHWGIPQVSLQQGVSLTSPMPLRGMSGLEAMSPISLRNPPQQFNATRTPGGLPVISTPMPGSNPPLLANQSPGTFPSAPPSPDPSSDMYFYTTRQHSVYKMFARIMRPLWDAKLVEDYVVTEGGKQKSFVVNRIDVEVVSLVLNDLIAFKKFFNKHCTSQVQWRESISSDRNVGRNFRRPVEANSVQRDLQKRQLAEVATAELSWMRFLHDLLHKSTEVLGLWRILLHHQLHVLFESLDKVSQTALKSATFEGFILSGQALCSALISALVGKYLDDNSTIDALSSQLREVCPALYSPDDAICSKASELLNAVRSVPVSQRIELLEEAVRLFQQVAHSINLPVVVQQLQAARYYTGVVELCLHAASKRDEEGLALKLYKSSLAANDPGVDPGFRKAYLSRVECYKCVTDMLDELMLAGESHPQTPSVPTKPGPPQPVQSGSSSSSLGALQAEDAQQHADSCMKLALRSNDELFHVTLYEWMLRKRLPAQLLRVTSPFIESFLQRVAESHEENPTSLGAAGSDLLWQYYERNGQHVSAASILGNLAEKPGSDRDLSKRIEYLSRARMNAKSVTSVTADSATGGQLLHELEEKLEVAQIQLETYEQLKELNETDAARTINYSLLDVTQLYREYAEPYQLAEGKLAIVHCAGLHDPSLVESLWQNIVEHELRKRASSDVTMAASLQHKLIQLGKRYLSSQRYFPIEFLAGYFEKMSMSRGWSLNWAFTIFLESGLPLVELLDVYGNVHKQKLPCWSEQDDPFRILFVINEMLKIFLDQPNNLVPSDRQRRNFVDRSLDALSVHLVQLHSVTSPNESVRALMTELRRTQASLQAMQERR</sequence>
<dbReference type="PANTHER" id="PTHR10350">
    <property type="entry name" value="NUCLEAR PORE COMPLEX PROTEIN NUP155"/>
    <property type="match status" value="1"/>
</dbReference>
<evidence type="ECO:0000256" key="1">
    <source>
        <dbReference type="ARBA" id="ARBA00004123"/>
    </source>
</evidence>